<dbReference type="InterPro" id="IPR029058">
    <property type="entry name" value="AB_hydrolase_fold"/>
</dbReference>
<gene>
    <name evidence="3" type="ORF">Raf01_75540</name>
</gene>
<dbReference type="PANTHER" id="PTHR48081">
    <property type="entry name" value="AB HYDROLASE SUPERFAMILY PROTEIN C4A8.06C"/>
    <property type="match status" value="1"/>
</dbReference>
<organism evidence="3 4">
    <name type="scientific">Rugosimonospora africana</name>
    <dbReference type="NCBI Taxonomy" id="556532"/>
    <lineage>
        <taxon>Bacteria</taxon>
        <taxon>Bacillati</taxon>
        <taxon>Actinomycetota</taxon>
        <taxon>Actinomycetes</taxon>
        <taxon>Micromonosporales</taxon>
        <taxon>Micromonosporaceae</taxon>
        <taxon>Rugosimonospora</taxon>
    </lineage>
</organism>
<evidence type="ECO:0000313" key="4">
    <source>
        <dbReference type="Proteomes" id="UP000642748"/>
    </source>
</evidence>
<dbReference type="AlphaFoldDB" id="A0A8J3R0G2"/>
<comment type="caution">
    <text evidence="3">The sequence shown here is derived from an EMBL/GenBank/DDBJ whole genome shotgun (WGS) entry which is preliminary data.</text>
</comment>
<dbReference type="InterPro" id="IPR049492">
    <property type="entry name" value="BD-FAE-like_dom"/>
</dbReference>
<proteinExistence type="predicted"/>
<feature type="domain" description="BD-FAE-like" evidence="2">
    <location>
        <begin position="51"/>
        <end position="197"/>
    </location>
</feature>
<reference evidence="3" key="1">
    <citation type="submission" date="2021-01" db="EMBL/GenBank/DDBJ databases">
        <title>Whole genome shotgun sequence of Rugosimonospora africana NBRC 104875.</title>
        <authorList>
            <person name="Komaki H."/>
            <person name="Tamura T."/>
        </authorList>
    </citation>
    <scope>NUCLEOTIDE SEQUENCE</scope>
    <source>
        <strain evidence="3">NBRC 104875</strain>
    </source>
</reference>
<keyword evidence="1" id="KW-0378">Hydrolase</keyword>
<dbReference type="EMBL" id="BONZ01000080">
    <property type="protein sequence ID" value="GIH19382.1"/>
    <property type="molecule type" value="Genomic_DNA"/>
</dbReference>
<evidence type="ECO:0000256" key="1">
    <source>
        <dbReference type="ARBA" id="ARBA00022801"/>
    </source>
</evidence>
<keyword evidence="4" id="KW-1185">Reference proteome</keyword>
<name>A0A8J3R0G2_9ACTN</name>
<evidence type="ECO:0000259" key="2">
    <source>
        <dbReference type="Pfam" id="PF20434"/>
    </source>
</evidence>
<dbReference type="PANTHER" id="PTHR48081:SF6">
    <property type="entry name" value="PEPTIDASE S9 PROLYL OLIGOPEPTIDASE CATALYTIC DOMAIN-CONTAINING PROTEIN"/>
    <property type="match status" value="1"/>
</dbReference>
<dbReference type="RefSeq" id="WP_203922844.1">
    <property type="nucleotide sequence ID" value="NZ_BONZ01000080.1"/>
</dbReference>
<dbReference type="InterPro" id="IPR050300">
    <property type="entry name" value="GDXG_lipolytic_enzyme"/>
</dbReference>
<dbReference type="Gene3D" id="3.40.50.1820">
    <property type="entry name" value="alpha/beta hydrolase"/>
    <property type="match status" value="1"/>
</dbReference>
<dbReference type="GO" id="GO:0016787">
    <property type="term" value="F:hydrolase activity"/>
    <property type="evidence" value="ECO:0007669"/>
    <property type="project" value="UniProtKB-KW"/>
</dbReference>
<sequence>MALAGRSPGLRVSDPQAGDGRGFVVVLPGGGYRELADHEGPPVAEWLEQVGIRAAVLDYTVNPAPVATVLDEVLTAVTDVRAGRYGAVEGPVGVLGFSAGGHLAGLAATATADELGPGRRRPDAAVLAYPLVSMTERAHGASRDSLLDGIPPGEREARARELSVERRVDALTPPMFAWHTADDPGVSANHSLLLAQNMVDCGREIELHVYPHGAHGLGLAGPPGYEWREGCLFWLRAQGFGQP</sequence>
<dbReference type="Pfam" id="PF20434">
    <property type="entry name" value="BD-FAE"/>
    <property type="match status" value="1"/>
</dbReference>
<dbReference type="SUPFAM" id="SSF53474">
    <property type="entry name" value="alpha/beta-Hydrolases"/>
    <property type="match status" value="1"/>
</dbReference>
<dbReference type="Proteomes" id="UP000642748">
    <property type="component" value="Unassembled WGS sequence"/>
</dbReference>
<evidence type="ECO:0000313" key="3">
    <source>
        <dbReference type="EMBL" id="GIH19382.1"/>
    </source>
</evidence>
<accession>A0A8J3R0G2</accession>
<protein>
    <recommendedName>
        <fullName evidence="2">BD-FAE-like domain-containing protein</fullName>
    </recommendedName>
</protein>